<reference evidence="13" key="1">
    <citation type="submission" date="2022-11" db="UniProtKB">
        <authorList>
            <consortium name="WormBaseParasite"/>
        </authorList>
    </citation>
    <scope>IDENTIFICATION</scope>
</reference>
<feature type="disulfide bond" evidence="9">
    <location>
        <begin position="102"/>
        <end position="109"/>
    </location>
</feature>
<dbReference type="PROSITE" id="PS00141">
    <property type="entry name" value="ASP_PROTEASE"/>
    <property type="match status" value="2"/>
</dbReference>
<evidence type="ECO:0000259" key="11">
    <source>
        <dbReference type="PROSITE" id="PS51767"/>
    </source>
</evidence>
<name>A0A914P4G3_9BILA</name>
<dbReference type="WBParaSite" id="PDA_v2.g12767.t1">
    <property type="protein sequence ID" value="PDA_v2.g12767.t1"/>
    <property type="gene ID" value="PDA_v2.g12767"/>
</dbReference>
<dbReference type="PANTHER" id="PTHR47966">
    <property type="entry name" value="BETA-SITE APP-CLEAVING ENZYME, ISOFORM A-RELATED"/>
    <property type="match status" value="1"/>
</dbReference>
<keyword evidence="7" id="KW-0325">Glycoprotein</keyword>
<dbReference type="FunFam" id="2.40.70.10:FF:000044">
    <property type="entry name" value="Lysosomal aspartic protease"/>
    <property type="match status" value="1"/>
</dbReference>
<dbReference type="Proteomes" id="UP000887578">
    <property type="component" value="Unplaced"/>
</dbReference>
<keyword evidence="6 9" id="KW-1015">Disulfide bond</keyword>
<feature type="disulfide bond" evidence="9">
    <location>
        <begin position="268"/>
        <end position="272"/>
    </location>
</feature>
<keyword evidence="4 10" id="KW-0064">Aspartyl protease</keyword>
<feature type="active site" evidence="8">
    <location>
        <position position="277"/>
    </location>
</feature>
<evidence type="ECO:0000256" key="7">
    <source>
        <dbReference type="ARBA" id="ARBA00023180"/>
    </source>
</evidence>
<evidence type="ECO:0000256" key="10">
    <source>
        <dbReference type="RuleBase" id="RU000454"/>
    </source>
</evidence>
<dbReference type="InterPro" id="IPR021109">
    <property type="entry name" value="Peptidase_aspartic_dom_sf"/>
</dbReference>
<sequence length="421" mass="46732">MLCIFGIEAEIYRISLKKTENLRQMLNSNGLWNIYLKHRNEYIRVKIANLSNNSTDGEIDEVLKNYMDAQYYGEISIGSPPQKFSVLFDTGSSNLWIPSKKCSWTDVPCYFHNKYDSTSSSTYEADGREMEIKYGTGSMKGFISKDKVCVSGICVDGQEFAEATSEPGLTFVAAKFDGILGMGYPEIAILNNTPVFNNMIEKNLVTEPIFAFWLNRNLDEADKGGEITFGGTDSNRFIEPITYTPVTKKGYWQFAMDSINGNSSKIACENGCQAIADTGTSLIAGPKKKVEAIQNFIGAIPFMNGEYTVACENVSSLPEISFVIGGQSYTLKGEDYILKVTVMGKSVCLSGFMGIDLPEKLGELWILGDVFIGRYYTVFDFGQNRVGFAQAKDSSFKDQNPPSFSDCKNIEDCIIPLTLNH</sequence>
<keyword evidence="2 10" id="KW-0645">Protease</keyword>
<keyword evidence="3" id="KW-0732">Signal</keyword>
<dbReference type="GO" id="GO:0006508">
    <property type="term" value="P:proteolysis"/>
    <property type="evidence" value="ECO:0007669"/>
    <property type="project" value="UniProtKB-KW"/>
</dbReference>
<evidence type="ECO:0000256" key="9">
    <source>
        <dbReference type="PIRSR" id="PIRSR601461-2"/>
    </source>
</evidence>
<comment type="similarity">
    <text evidence="1 10">Belongs to the peptidase A1 family.</text>
</comment>
<protein>
    <submittedName>
        <fullName evidence="13">Peptidase A1 domain-containing protein</fullName>
    </submittedName>
</protein>
<evidence type="ECO:0000256" key="2">
    <source>
        <dbReference type="ARBA" id="ARBA00022670"/>
    </source>
</evidence>
<dbReference type="GO" id="GO:0005764">
    <property type="term" value="C:lysosome"/>
    <property type="evidence" value="ECO:0007669"/>
    <property type="project" value="TreeGrafter"/>
</dbReference>
<evidence type="ECO:0000313" key="12">
    <source>
        <dbReference type="Proteomes" id="UP000887578"/>
    </source>
</evidence>
<dbReference type="SUPFAM" id="SSF50630">
    <property type="entry name" value="Acid proteases"/>
    <property type="match status" value="1"/>
</dbReference>
<dbReference type="PANTHER" id="PTHR47966:SF51">
    <property type="entry name" value="BETA-SITE APP-CLEAVING ENZYME, ISOFORM A-RELATED"/>
    <property type="match status" value="1"/>
</dbReference>
<dbReference type="Pfam" id="PF00026">
    <property type="entry name" value="Asp"/>
    <property type="match status" value="1"/>
</dbReference>
<proteinExistence type="inferred from homology"/>
<dbReference type="InterPro" id="IPR033121">
    <property type="entry name" value="PEPTIDASE_A1"/>
</dbReference>
<keyword evidence="5 10" id="KW-0378">Hydrolase</keyword>
<dbReference type="InterPro" id="IPR001461">
    <property type="entry name" value="Aspartic_peptidase_A1"/>
</dbReference>
<dbReference type="PROSITE" id="PS51767">
    <property type="entry name" value="PEPTIDASE_A1"/>
    <property type="match status" value="1"/>
</dbReference>
<dbReference type="Gene3D" id="2.40.70.10">
    <property type="entry name" value="Acid Proteases"/>
    <property type="match status" value="2"/>
</dbReference>
<evidence type="ECO:0000256" key="5">
    <source>
        <dbReference type="ARBA" id="ARBA00022801"/>
    </source>
</evidence>
<evidence type="ECO:0000256" key="6">
    <source>
        <dbReference type="ARBA" id="ARBA00023157"/>
    </source>
</evidence>
<evidence type="ECO:0000256" key="4">
    <source>
        <dbReference type="ARBA" id="ARBA00022750"/>
    </source>
</evidence>
<feature type="disulfide bond" evidence="9">
    <location>
        <begin position="311"/>
        <end position="348"/>
    </location>
</feature>
<evidence type="ECO:0000256" key="8">
    <source>
        <dbReference type="PIRSR" id="PIRSR601461-1"/>
    </source>
</evidence>
<accession>A0A914P4G3</accession>
<dbReference type="PRINTS" id="PR00792">
    <property type="entry name" value="PEPSIN"/>
</dbReference>
<evidence type="ECO:0000313" key="13">
    <source>
        <dbReference type="WBParaSite" id="PDA_v2.g12767.t1"/>
    </source>
</evidence>
<keyword evidence="12" id="KW-1185">Reference proteome</keyword>
<dbReference type="FunFam" id="2.40.70.10:FF:000009">
    <property type="entry name" value="Aspartic proteinase A1"/>
    <property type="match status" value="1"/>
</dbReference>
<dbReference type="InterPro" id="IPR001969">
    <property type="entry name" value="Aspartic_peptidase_AS"/>
</dbReference>
<organism evidence="12 13">
    <name type="scientific">Panagrolaimus davidi</name>
    <dbReference type="NCBI Taxonomy" id="227884"/>
    <lineage>
        <taxon>Eukaryota</taxon>
        <taxon>Metazoa</taxon>
        <taxon>Ecdysozoa</taxon>
        <taxon>Nematoda</taxon>
        <taxon>Chromadorea</taxon>
        <taxon>Rhabditida</taxon>
        <taxon>Tylenchina</taxon>
        <taxon>Panagrolaimomorpha</taxon>
        <taxon>Panagrolaimoidea</taxon>
        <taxon>Panagrolaimidae</taxon>
        <taxon>Panagrolaimus</taxon>
    </lineage>
</organism>
<feature type="domain" description="Peptidase A1" evidence="11">
    <location>
        <begin position="71"/>
        <end position="389"/>
    </location>
</feature>
<dbReference type="AlphaFoldDB" id="A0A914P4G3"/>
<dbReference type="GO" id="GO:0004190">
    <property type="term" value="F:aspartic-type endopeptidase activity"/>
    <property type="evidence" value="ECO:0007669"/>
    <property type="project" value="UniProtKB-KW"/>
</dbReference>
<evidence type="ECO:0000256" key="1">
    <source>
        <dbReference type="ARBA" id="ARBA00007447"/>
    </source>
</evidence>
<feature type="active site" evidence="8">
    <location>
        <position position="89"/>
    </location>
</feature>
<evidence type="ECO:0000256" key="3">
    <source>
        <dbReference type="ARBA" id="ARBA00022729"/>
    </source>
</evidence>